<dbReference type="PANTHER" id="PTHR35342:SF5">
    <property type="entry name" value="TRICARBOXYLIC TRANSPORT PROTEIN"/>
    <property type="match status" value="1"/>
</dbReference>
<protein>
    <submittedName>
        <fullName evidence="3">Putative tricarboxylic transport membrane protein</fullName>
    </submittedName>
</protein>
<feature type="transmembrane region" description="Helical" evidence="1">
    <location>
        <begin position="168"/>
        <end position="186"/>
    </location>
</feature>
<evidence type="ECO:0000313" key="3">
    <source>
        <dbReference type="EMBL" id="NYI67146.1"/>
    </source>
</evidence>
<feature type="transmembrane region" description="Helical" evidence="1">
    <location>
        <begin position="145"/>
        <end position="161"/>
    </location>
</feature>
<feature type="transmembrane region" description="Helical" evidence="1">
    <location>
        <begin position="254"/>
        <end position="276"/>
    </location>
</feature>
<feature type="transmembrane region" description="Helical" evidence="1">
    <location>
        <begin position="17"/>
        <end position="37"/>
    </location>
</feature>
<feature type="transmembrane region" description="Helical" evidence="1">
    <location>
        <begin position="44"/>
        <end position="68"/>
    </location>
</feature>
<dbReference type="Pfam" id="PF01970">
    <property type="entry name" value="TctA"/>
    <property type="match status" value="1"/>
</dbReference>
<gene>
    <name evidence="3" type="ORF">BJY26_001452</name>
</gene>
<keyword evidence="1" id="KW-0812">Transmembrane</keyword>
<organism evidence="3 4">
    <name type="scientific">Spelaeicoccus albus</name>
    <dbReference type="NCBI Taxonomy" id="1280376"/>
    <lineage>
        <taxon>Bacteria</taxon>
        <taxon>Bacillati</taxon>
        <taxon>Actinomycetota</taxon>
        <taxon>Actinomycetes</taxon>
        <taxon>Micrococcales</taxon>
        <taxon>Brevibacteriaceae</taxon>
        <taxon>Spelaeicoccus</taxon>
    </lineage>
</organism>
<dbReference type="Proteomes" id="UP000539111">
    <property type="component" value="Unassembled WGS sequence"/>
</dbReference>
<accession>A0A7Z0AD11</accession>
<sequence>MFHDVILGFSVALSPENLLWCLIGVIIGTIVGLLPGLGSATGVALLLPLTVNFEPVTGLIMLAGIYYGCQYGSSIASTLIATPGDSASVVVVLDGHPMAMQGRGGQALAASAIASFVAGTITIVPLMLLAPAFAHVALTFGPPELFALMILGLAGVIGFTGSSQAKGLAMAAFGVVIGTVGLDPQSGVARFTFGNVNMINGIGFLPIVIGLFAIAEVLTQVGAGSHKPIHTRVRDMILRKDDLRRLPKPIARGGVLGFFLGILPGAGATLASFFAYDVERRTSKNGHQFGKGAIEGVAAPEAANNAATNGSFVPTLTLGIPGSGTTAVLLGAFLLYGLQPGPLLLTEQPDIAWGLMASFYIGNILLILLNLPLAPFFASILRVRYSFLYPMIIALSLIGAYALENRMFNVWVAMAFGLIGYFMKRYDWPTVPLLLGVILGPLMEKNLVQTSQISGGNFGIFLTHPIALAIFAVAILVVAGPLIRKLFNRLKDSTRSGRDRQDALK</sequence>
<reference evidence="3 4" key="1">
    <citation type="submission" date="2020-07" db="EMBL/GenBank/DDBJ databases">
        <title>Sequencing the genomes of 1000 actinobacteria strains.</title>
        <authorList>
            <person name="Klenk H.-P."/>
        </authorList>
    </citation>
    <scope>NUCLEOTIDE SEQUENCE [LARGE SCALE GENOMIC DNA]</scope>
    <source>
        <strain evidence="3 4">DSM 26341</strain>
    </source>
</reference>
<feature type="transmembrane region" description="Helical" evidence="1">
    <location>
        <begin position="318"/>
        <end position="338"/>
    </location>
</feature>
<dbReference type="RefSeq" id="WP_179426920.1">
    <property type="nucleotide sequence ID" value="NZ_JACBZP010000001.1"/>
</dbReference>
<feature type="transmembrane region" description="Helical" evidence="1">
    <location>
        <begin position="387"/>
        <end position="403"/>
    </location>
</feature>
<feature type="transmembrane region" description="Helical" evidence="1">
    <location>
        <begin position="458"/>
        <end position="483"/>
    </location>
</feature>
<dbReference type="EMBL" id="JACBZP010000001">
    <property type="protein sequence ID" value="NYI67146.1"/>
    <property type="molecule type" value="Genomic_DNA"/>
</dbReference>
<feature type="transmembrane region" description="Helical" evidence="1">
    <location>
        <begin position="408"/>
        <end position="424"/>
    </location>
</feature>
<feature type="transmembrane region" description="Helical" evidence="1">
    <location>
        <begin position="359"/>
        <end position="381"/>
    </location>
</feature>
<keyword evidence="1" id="KW-1133">Transmembrane helix</keyword>
<proteinExistence type="predicted"/>
<keyword evidence="4" id="KW-1185">Reference proteome</keyword>
<name>A0A7Z0AD11_9MICO</name>
<feature type="transmembrane region" description="Helical" evidence="1">
    <location>
        <begin position="198"/>
        <end position="218"/>
    </location>
</feature>
<dbReference type="AlphaFoldDB" id="A0A7Z0AD11"/>
<evidence type="ECO:0000256" key="1">
    <source>
        <dbReference type="SAM" id="Phobius"/>
    </source>
</evidence>
<evidence type="ECO:0000313" key="4">
    <source>
        <dbReference type="Proteomes" id="UP000539111"/>
    </source>
</evidence>
<feature type="transmembrane region" description="Helical" evidence="1">
    <location>
        <begin position="107"/>
        <end position="133"/>
    </location>
</feature>
<keyword evidence="1" id="KW-0472">Membrane</keyword>
<comment type="caution">
    <text evidence="3">The sequence shown here is derived from an EMBL/GenBank/DDBJ whole genome shotgun (WGS) entry which is preliminary data.</text>
</comment>
<evidence type="ECO:0000259" key="2">
    <source>
        <dbReference type="Pfam" id="PF01970"/>
    </source>
</evidence>
<feature type="domain" description="DUF112" evidence="2">
    <location>
        <begin position="18"/>
        <end position="435"/>
    </location>
</feature>
<dbReference type="PANTHER" id="PTHR35342">
    <property type="entry name" value="TRICARBOXYLIC TRANSPORT PROTEIN"/>
    <property type="match status" value="1"/>
</dbReference>
<dbReference type="InterPro" id="IPR002823">
    <property type="entry name" value="DUF112_TM"/>
</dbReference>